<accession>A0A1I6GGP0</accession>
<dbReference type="STRING" id="670154.SAMN04488002_1453"/>
<sequence length="76" mass="8644">MDTKIDLKALGDADRIVYVRSVDFADLPQEVQSEMPDVDHLYAVHSPDGERLALVKDREMAFMLARQNDFMPVAVH</sequence>
<evidence type="ECO:0000313" key="2">
    <source>
        <dbReference type="Proteomes" id="UP000199658"/>
    </source>
</evidence>
<dbReference type="Pfam" id="PF06620">
    <property type="entry name" value="DUF1150"/>
    <property type="match status" value="1"/>
</dbReference>
<evidence type="ECO:0008006" key="3">
    <source>
        <dbReference type="Google" id="ProtNLM"/>
    </source>
</evidence>
<dbReference type="InterPro" id="IPR009531">
    <property type="entry name" value="DUF1150"/>
</dbReference>
<dbReference type="RefSeq" id="WP_090214341.1">
    <property type="nucleotide sequence ID" value="NZ_FOYO01000001.1"/>
</dbReference>
<protein>
    <recommendedName>
        <fullName evidence="3">DUF1150 domain-containing protein</fullName>
    </recommendedName>
</protein>
<name>A0A1I6GGP0_9RHOB</name>
<evidence type="ECO:0000313" key="1">
    <source>
        <dbReference type="EMBL" id="SFR41372.1"/>
    </source>
</evidence>
<dbReference type="Proteomes" id="UP000199658">
    <property type="component" value="Unassembled WGS sequence"/>
</dbReference>
<gene>
    <name evidence="1" type="ORF">SAMN04488002_1453</name>
</gene>
<dbReference type="EMBL" id="FOYO01000001">
    <property type="protein sequence ID" value="SFR41372.1"/>
    <property type="molecule type" value="Genomic_DNA"/>
</dbReference>
<keyword evidence="2" id="KW-1185">Reference proteome</keyword>
<proteinExistence type="predicted"/>
<reference evidence="2" key="1">
    <citation type="submission" date="2016-10" db="EMBL/GenBank/DDBJ databases">
        <authorList>
            <person name="Varghese N."/>
            <person name="Submissions S."/>
        </authorList>
    </citation>
    <scope>NUCLEOTIDE SEQUENCE [LARGE SCALE GENOMIC DNA]</scope>
    <source>
        <strain evidence="2">DSM 26921</strain>
    </source>
</reference>
<organism evidence="1 2">
    <name type="scientific">Litoreibacter janthinus</name>
    <dbReference type="NCBI Taxonomy" id="670154"/>
    <lineage>
        <taxon>Bacteria</taxon>
        <taxon>Pseudomonadati</taxon>
        <taxon>Pseudomonadota</taxon>
        <taxon>Alphaproteobacteria</taxon>
        <taxon>Rhodobacterales</taxon>
        <taxon>Roseobacteraceae</taxon>
        <taxon>Litoreibacter</taxon>
    </lineage>
</organism>
<dbReference type="AlphaFoldDB" id="A0A1I6GGP0"/>
<dbReference type="OrthoDB" id="7205167at2"/>